<evidence type="ECO:0000313" key="5">
    <source>
        <dbReference type="Proteomes" id="UP000297403"/>
    </source>
</evidence>
<dbReference type="Proteomes" id="UP000297403">
    <property type="component" value="Unassembled WGS sequence"/>
</dbReference>
<reference evidence="4 5" key="1">
    <citation type="submission" date="2019-03" db="EMBL/GenBank/DDBJ databases">
        <title>Genomics of glacier-inhabiting Cryobacterium strains.</title>
        <authorList>
            <person name="Liu Q."/>
            <person name="Xin Y.-H."/>
        </authorList>
    </citation>
    <scope>NUCLEOTIDE SEQUENCE [LARGE SCALE GENOMIC DNA]</scope>
    <source>
        <strain evidence="5">TMT1-22</strain>
    </source>
</reference>
<evidence type="ECO:0000313" key="4">
    <source>
        <dbReference type="EMBL" id="TFC45909.1"/>
    </source>
</evidence>
<evidence type="ECO:0000256" key="2">
    <source>
        <dbReference type="ARBA" id="ARBA00023315"/>
    </source>
</evidence>
<sequence length="173" mass="19389">MLKTFVRQARADDLELLEAIENEADALFATVFSIDGWRPAPSYSKPSQQNGFILVASDRPGSDAIGFAHVLEVRGSGHLEQLSVRPSAAHRGHGRALVEAVKSESRLRGRKRVTLRTFADVPWNAPFYLSCGFIERDPDSGFFRDLLVTEQQRGLGYGRRVQMNFDLTDELPR</sequence>
<proteinExistence type="predicted"/>
<dbReference type="PANTHER" id="PTHR43800:SF1">
    <property type="entry name" value="PEPTIDYL-LYSINE N-ACETYLTRANSFERASE YJAB"/>
    <property type="match status" value="1"/>
</dbReference>
<dbReference type="PROSITE" id="PS51186">
    <property type="entry name" value="GNAT"/>
    <property type="match status" value="1"/>
</dbReference>
<dbReference type="AlphaFoldDB" id="A0AAQ2HFN2"/>
<feature type="domain" description="N-acetyltransferase" evidence="3">
    <location>
        <begin position="4"/>
        <end position="168"/>
    </location>
</feature>
<dbReference type="EMBL" id="SOFY01000056">
    <property type="protein sequence ID" value="TFC45909.1"/>
    <property type="molecule type" value="Genomic_DNA"/>
</dbReference>
<keyword evidence="1" id="KW-0808">Transferase</keyword>
<dbReference type="SUPFAM" id="SSF55729">
    <property type="entry name" value="Acyl-CoA N-acyltransferases (Nat)"/>
    <property type="match status" value="1"/>
</dbReference>
<dbReference type="Gene3D" id="3.40.630.30">
    <property type="match status" value="1"/>
</dbReference>
<accession>A0AAQ2HFN2</accession>
<keyword evidence="5" id="KW-1185">Reference proteome</keyword>
<comment type="caution">
    <text evidence="4">The sequence shown here is derived from an EMBL/GenBank/DDBJ whole genome shotgun (WGS) entry which is preliminary data.</text>
</comment>
<dbReference type="GO" id="GO:0016747">
    <property type="term" value="F:acyltransferase activity, transferring groups other than amino-acyl groups"/>
    <property type="evidence" value="ECO:0007669"/>
    <property type="project" value="InterPro"/>
</dbReference>
<name>A0AAQ2HFN2_9MICO</name>
<organism evidence="4 5">
    <name type="scientific">Cryobacterium shii</name>
    <dbReference type="NCBI Taxonomy" id="1259235"/>
    <lineage>
        <taxon>Bacteria</taxon>
        <taxon>Bacillati</taxon>
        <taxon>Actinomycetota</taxon>
        <taxon>Actinomycetes</taxon>
        <taxon>Micrococcales</taxon>
        <taxon>Microbacteriaceae</taxon>
        <taxon>Cryobacterium</taxon>
    </lineage>
</organism>
<dbReference type="InterPro" id="IPR000182">
    <property type="entry name" value="GNAT_dom"/>
</dbReference>
<evidence type="ECO:0000256" key="1">
    <source>
        <dbReference type="ARBA" id="ARBA00022679"/>
    </source>
</evidence>
<dbReference type="InterPro" id="IPR016181">
    <property type="entry name" value="Acyl_CoA_acyltransferase"/>
</dbReference>
<dbReference type="PANTHER" id="PTHR43800">
    <property type="entry name" value="PEPTIDYL-LYSINE N-ACETYLTRANSFERASE YJAB"/>
    <property type="match status" value="1"/>
</dbReference>
<dbReference type="CDD" id="cd04301">
    <property type="entry name" value="NAT_SF"/>
    <property type="match status" value="1"/>
</dbReference>
<gene>
    <name evidence="4" type="ORF">E3O49_10375</name>
</gene>
<dbReference type="Pfam" id="PF13508">
    <property type="entry name" value="Acetyltransf_7"/>
    <property type="match status" value="1"/>
</dbReference>
<dbReference type="RefSeq" id="WP_134451504.1">
    <property type="nucleotide sequence ID" value="NZ_SOFY01000056.1"/>
</dbReference>
<evidence type="ECO:0000259" key="3">
    <source>
        <dbReference type="PROSITE" id="PS51186"/>
    </source>
</evidence>
<protein>
    <submittedName>
        <fullName evidence="4">GNAT family N-acetyltransferase</fullName>
    </submittedName>
</protein>
<keyword evidence="2" id="KW-0012">Acyltransferase</keyword>